<dbReference type="InterPro" id="IPR015424">
    <property type="entry name" value="PyrdxlP-dep_Trfase"/>
</dbReference>
<dbReference type="Gene3D" id="3.40.640.10">
    <property type="entry name" value="Type I PLP-dependent aspartate aminotransferase-like (Major domain)"/>
    <property type="match status" value="1"/>
</dbReference>
<reference evidence="6" key="1">
    <citation type="submission" date="2016-11" db="EMBL/GenBank/DDBJ databases">
        <authorList>
            <person name="Jaros S."/>
            <person name="Januszkiewicz K."/>
            <person name="Wedrychowicz H."/>
        </authorList>
    </citation>
    <scope>NUCLEOTIDE SEQUENCE [LARGE SCALE GENOMIC DNA]</scope>
    <source>
        <strain evidence="6">DSM 7057</strain>
    </source>
</reference>
<gene>
    <name evidence="5" type="ORF">SAMN02910291_02408</name>
</gene>
<dbReference type="Pfam" id="PF01041">
    <property type="entry name" value="DegT_DnrJ_EryC1"/>
    <property type="match status" value="1"/>
</dbReference>
<keyword evidence="2 4" id="KW-0663">Pyridoxal phosphate</keyword>
<evidence type="ECO:0000313" key="6">
    <source>
        <dbReference type="Proteomes" id="UP000182680"/>
    </source>
</evidence>
<evidence type="ECO:0000256" key="3">
    <source>
        <dbReference type="ARBA" id="ARBA00037999"/>
    </source>
</evidence>
<dbReference type="FunFam" id="3.40.640.10:FF:000079">
    <property type="entry name" value="LPS biosynthesis protein"/>
    <property type="match status" value="1"/>
</dbReference>
<organism evidence="5 6">
    <name type="scientific">Desulfovibrio desulfuricans</name>
    <dbReference type="NCBI Taxonomy" id="876"/>
    <lineage>
        <taxon>Bacteria</taxon>
        <taxon>Pseudomonadati</taxon>
        <taxon>Thermodesulfobacteriota</taxon>
        <taxon>Desulfovibrionia</taxon>
        <taxon>Desulfovibrionales</taxon>
        <taxon>Desulfovibrionaceae</taxon>
        <taxon>Desulfovibrio</taxon>
    </lineage>
</organism>
<dbReference type="EMBL" id="FPIW01000059">
    <property type="protein sequence ID" value="SFW66906.1"/>
    <property type="molecule type" value="Genomic_DNA"/>
</dbReference>
<dbReference type="PANTHER" id="PTHR30244:SF34">
    <property type="entry name" value="DTDP-4-AMINO-4,6-DIDEOXYGALACTOSE TRANSAMINASE"/>
    <property type="match status" value="1"/>
</dbReference>
<name>A0AA94HUI0_DESDE</name>
<evidence type="ECO:0000256" key="2">
    <source>
        <dbReference type="ARBA" id="ARBA00022898"/>
    </source>
</evidence>
<evidence type="ECO:0000256" key="4">
    <source>
        <dbReference type="RuleBase" id="RU004508"/>
    </source>
</evidence>
<dbReference type="PANTHER" id="PTHR30244">
    <property type="entry name" value="TRANSAMINASE"/>
    <property type="match status" value="1"/>
</dbReference>
<dbReference type="SUPFAM" id="SSF53383">
    <property type="entry name" value="PLP-dependent transferases"/>
    <property type="match status" value="1"/>
</dbReference>
<dbReference type="GO" id="GO:0030170">
    <property type="term" value="F:pyridoxal phosphate binding"/>
    <property type="evidence" value="ECO:0007669"/>
    <property type="project" value="TreeGrafter"/>
</dbReference>
<comment type="cofactor">
    <cofactor evidence="1">
        <name>pyridoxal 5'-phosphate</name>
        <dbReference type="ChEBI" id="CHEBI:597326"/>
    </cofactor>
</comment>
<dbReference type="NCBIfam" id="NF011936">
    <property type="entry name" value="PRK15407.1"/>
    <property type="match status" value="1"/>
</dbReference>
<dbReference type="RefSeq" id="WP_083577967.1">
    <property type="nucleotide sequence ID" value="NZ_FPIW01000059.1"/>
</dbReference>
<dbReference type="GO" id="GO:0000271">
    <property type="term" value="P:polysaccharide biosynthetic process"/>
    <property type="evidence" value="ECO:0007669"/>
    <property type="project" value="TreeGrafter"/>
</dbReference>
<sequence>MQIEPGEIIHANGTDGNLYTVIGYSKSDDTLHLVRLHTLPPVKGLLVPLDDEALVNTADAAKKSIPLCANVWETKSVQATDVTTTGARLTSRAVDRLLRALGRSVARSHYHAVHAPSPFKANRSVVPVSGKCWGPEEMESLCEASLDFWLTSGRFAEAFEQALAQRLGRRYALAVNSGSSANLLAIAALCSPLLKERRLMPGDEVITVAAGFPTTVSPLVQLGLTPVFVDVTPPTYNAVAEQVAAAITERTRAIFMAHTLGNPFDLTTIRTVAQKHDLWLVEDSCDALGSTYTLAGNIGMCGSFGHLATFSFYPAHHITMGEGGAVVCDDPLLRKIVLSLRDWGRDCWCAPGADDTCTRRYTWKFPLLPEGYDHKYVYSHLGYNLKITDMQAAVGVEQLKRLTAFTALRKRNFALLTEALAPLEGGPLTLPRATPHSDPSWFGYLLTIEKNYDRADLLQYLNYRRIGTRLLFAGNITNQPCFEGVSHRVAANLLGTDKIMQRTFWIGLYPALTEDHILYAAHTLREYFKKQRSPRLK</sequence>
<accession>A0AA94HUI0</accession>
<dbReference type="GO" id="GO:0008483">
    <property type="term" value="F:transaminase activity"/>
    <property type="evidence" value="ECO:0007669"/>
    <property type="project" value="TreeGrafter"/>
</dbReference>
<comment type="caution">
    <text evidence="5">The sequence shown here is derived from an EMBL/GenBank/DDBJ whole genome shotgun (WGS) entry which is preliminary data.</text>
</comment>
<dbReference type="InterPro" id="IPR015421">
    <property type="entry name" value="PyrdxlP-dep_Trfase_major"/>
</dbReference>
<dbReference type="InterPro" id="IPR000653">
    <property type="entry name" value="DegT/StrS_aminotransferase"/>
</dbReference>
<evidence type="ECO:0000256" key="1">
    <source>
        <dbReference type="ARBA" id="ARBA00001933"/>
    </source>
</evidence>
<dbReference type="Proteomes" id="UP000182680">
    <property type="component" value="Unassembled WGS sequence"/>
</dbReference>
<proteinExistence type="inferred from homology"/>
<comment type="similarity">
    <text evidence="3 4">Belongs to the DegT/DnrJ/EryC1 family.</text>
</comment>
<evidence type="ECO:0000313" key="5">
    <source>
        <dbReference type="EMBL" id="SFW66906.1"/>
    </source>
</evidence>
<dbReference type="CDD" id="cd00616">
    <property type="entry name" value="AHBA_syn"/>
    <property type="match status" value="1"/>
</dbReference>
<protein>
    <submittedName>
        <fullName evidence="5">CDP-6-deoxy-D-xylo-4-hexulose-3-dehydrase</fullName>
    </submittedName>
</protein>
<dbReference type="Gene3D" id="3.90.1150.10">
    <property type="entry name" value="Aspartate Aminotransferase, domain 1"/>
    <property type="match status" value="1"/>
</dbReference>
<dbReference type="InterPro" id="IPR015422">
    <property type="entry name" value="PyrdxlP-dep_Trfase_small"/>
</dbReference>
<dbReference type="AlphaFoldDB" id="A0AA94HUI0"/>